<keyword evidence="3" id="KW-1185">Reference proteome</keyword>
<feature type="region of interest" description="Disordered" evidence="1">
    <location>
        <begin position="237"/>
        <end position="279"/>
    </location>
</feature>
<evidence type="ECO:0000313" key="3">
    <source>
        <dbReference type="Proteomes" id="UP001201163"/>
    </source>
</evidence>
<protein>
    <submittedName>
        <fullName evidence="2">Uncharacterized protein</fullName>
    </submittedName>
</protein>
<accession>A0AAD4L9V9</accession>
<dbReference type="EMBL" id="JAKELL010000070">
    <property type="protein sequence ID" value="KAH8984928.1"/>
    <property type="molecule type" value="Genomic_DNA"/>
</dbReference>
<sequence>MWCLRGNTSTTGYASSDTCVYVVPEKTLDAFRGASGRARLAGRKVVVLYAVDPVSYCSREEFSGAAGYEAPLEPGPSGTPRVSPGVDSLNCGRKGSEGKGTQGESVEIWVGKASSKVVVLDSKVQGRSSPLPQAQASGPRQTTLDETAHTRQMFSVPELQTPSTSFCNDEVCRRTAAALRSHHSDPVDSIGDRRLGLRLRRIDLWSQNTQLHHADCDCESGHVEEFHVARTQAYHSPTRVVPDANGGKEEEEGSVLGAVPRHAPDSTGRSAQSAAGAGL</sequence>
<evidence type="ECO:0000313" key="2">
    <source>
        <dbReference type="EMBL" id="KAH8984928.1"/>
    </source>
</evidence>
<name>A0AAD4L9V9_9AGAM</name>
<comment type="caution">
    <text evidence="2">The sequence shown here is derived from an EMBL/GenBank/DDBJ whole genome shotgun (WGS) entry which is preliminary data.</text>
</comment>
<dbReference type="AlphaFoldDB" id="A0AAD4L9V9"/>
<dbReference type="Proteomes" id="UP001201163">
    <property type="component" value="Unassembled WGS sequence"/>
</dbReference>
<organism evidence="2 3">
    <name type="scientific">Lactarius akahatsu</name>
    <dbReference type="NCBI Taxonomy" id="416441"/>
    <lineage>
        <taxon>Eukaryota</taxon>
        <taxon>Fungi</taxon>
        <taxon>Dikarya</taxon>
        <taxon>Basidiomycota</taxon>
        <taxon>Agaricomycotina</taxon>
        <taxon>Agaricomycetes</taxon>
        <taxon>Russulales</taxon>
        <taxon>Russulaceae</taxon>
        <taxon>Lactarius</taxon>
    </lineage>
</organism>
<proteinExistence type="predicted"/>
<reference evidence="2" key="1">
    <citation type="submission" date="2022-01" db="EMBL/GenBank/DDBJ databases">
        <title>Comparative genomics reveals a dynamic genome evolution in the ectomycorrhizal milk-cap (Lactarius) mushrooms.</title>
        <authorList>
            <consortium name="DOE Joint Genome Institute"/>
            <person name="Lebreton A."/>
            <person name="Tang N."/>
            <person name="Kuo A."/>
            <person name="LaButti K."/>
            <person name="Drula E."/>
            <person name="Barry K."/>
            <person name="Clum A."/>
            <person name="Lipzen A."/>
            <person name="Mousain D."/>
            <person name="Ng V."/>
            <person name="Wang R."/>
            <person name="Wang X."/>
            <person name="Dai Y."/>
            <person name="Henrissat B."/>
            <person name="Grigoriev I.V."/>
            <person name="Guerin-Laguette A."/>
            <person name="Yu F."/>
            <person name="Martin F.M."/>
        </authorList>
    </citation>
    <scope>NUCLEOTIDE SEQUENCE</scope>
    <source>
        <strain evidence="2">QP</strain>
    </source>
</reference>
<evidence type="ECO:0000256" key="1">
    <source>
        <dbReference type="SAM" id="MobiDB-lite"/>
    </source>
</evidence>
<gene>
    <name evidence="2" type="ORF">EDB92DRAFT_1818862</name>
</gene>